<dbReference type="SUPFAM" id="SSF53850">
    <property type="entry name" value="Periplasmic binding protein-like II"/>
    <property type="match status" value="1"/>
</dbReference>
<dbReference type="CDD" id="cd01071">
    <property type="entry name" value="PBP2_PhnD_like"/>
    <property type="match status" value="1"/>
</dbReference>
<dbReference type="PANTHER" id="PTHR30024">
    <property type="entry name" value="ALIPHATIC SULFONATES-BINDING PROTEIN-RELATED"/>
    <property type="match status" value="1"/>
</dbReference>
<dbReference type="Proteomes" id="UP000292886">
    <property type="component" value="Chromosome"/>
</dbReference>
<dbReference type="GO" id="GO:0043190">
    <property type="term" value="C:ATP-binding cassette (ABC) transporter complex"/>
    <property type="evidence" value="ECO:0007669"/>
    <property type="project" value="InterPro"/>
</dbReference>
<dbReference type="KEGG" id="wei:EQG49_07775"/>
<evidence type="ECO:0000256" key="1">
    <source>
        <dbReference type="ARBA" id="ARBA00007162"/>
    </source>
</evidence>
<dbReference type="GO" id="GO:0055085">
    <property type="term" value="P:transmembrane transport"/>
    <property type="evidence" value="ECO:0007669"/>
    <property type="project" value="InterPro"/>
</dbReference>
<dbReference type="OrthoDB" id="9776786at2"/>
<dbReference type="InterPro" id="IPR005770">
    <property type="entry name" value="PhnD"/>
</dbReference>
<reference evidence="4" key="1">
    <citation type="submission" date="2019-03" db="EMBL/GenBank/DDBJ databases">
        <title>Weissella sp. 26KH-42 Genome sequencing.</title>
        <authorList>
            <person name="Heo J."/>
            <person name="Kim S.-J."/>
            <person name="Kim J.-S."/>
            <person name="Hong S.-B."/>
            <person name="Kwon S.-W."/>
        </authorList>
    </citation>
    <scope>NUCLEOTIDE SEQUENCE [LARGE SCALE GENOMIC DNA]</scope>
    <source>
        <strain evidence="4">26KH-42</strain>
    </source>
</reference>
<dbReference type="PANTHER" id="PTHR30024:SF17">
    <property type="entry name" value="SOLUTE-BINDING PROTEIN FAMILY 3_N-TERMINAL DOMAIN-CONTAINING PROTEIN"/>
    <property type="match status" value="1"/>
</dbReference>
<proteinExistence type="inferred from homology"/>
<keyword evidence="2" id="KW-0732">Signal</keyword>
<evidence type="ECO:0000256" key="2">
    <source>
        <dbReference type="ARBA" id="ARBA00022729"/>
    </source>
</evidence>
<protein>
    <submittedName>
        <fullName evidence="3">Phosphate/phosphite/phosphonate ABC transporter substrate-binding protein</fullName>
    </submittedName>
</protein>
<evidence type="ECO:0000313" key="4">
    <source>
        <dbReference type="Proteomes" id="UP000292886"/>
    </source>
</evidence>
<dbReference type="EMBL" id="CP037940">
    <property type="protein sequence ID" value="QBO36367.1"/>
    <property type="molecule type" value="Genomic_DNA"/>
</dbReference>
<sequence>MRYFKHGLILVMSLVVVILLAACGKPAAPKPQKGDLKDLTVQFVPSSNAATIATKVKPLEKLLVKRLGIPVHVSVSTDYNSIVEAMGQKQVDMGFLPPAPYTIAHQKYGANVILQAQRYGVQEPTGEPTDKLTDSYAAEVLVRKDSGVNTIEDLKGKRIAVQEPTSDAGYIFPMVELAKKGIKPSDYTTVPVKGHDLGVLAVENKDTDAAFVFNDARDIVKGDVPTIFNDTKILYMTTPIPNDTIALRAGINKRWQKKISDAMQAIAKTKQGHDIMSTVYSWEGVTPAKDANYDIVRQYEAEVGMLK</sequence>
<evidence type="ECO:0000313" key="3">
    <source>
        <dbReference type="EMBL" id="QBO36367.1"/>
    </source>
</evidence>
<comment type="similarity">
    <text evidence="1">Belongs to the phosphate/phosphite/phosphonate binding protein family.</text>
</comment>
<gene>
    <name evidence="3" type="ORF">EQG49_07775</name>
</gene>
<keyword evidence="4" id="KW-1185">Reference proteome</keyword>
<organism evidence="3 4">
    <name type="scientific">Periweissella cryptocerci</name>
    <dbReference type="NCBI Taxonomy" id="2506420"/>
    <lineage>
        <taxon>Bacteria</taxon>
        <taxon>Bacillati</taxon>
        <taxon>Bacillota</taxon>
        <taxon>Bacilli</taxon>
        <taxon>Lactobacillales</taxon>
        <taxon>Lactobacillaceae</taxon>
        <taxon>Periweissella</taxon>
    </lineage>
</organism>
<name>A0A4P6YUK0_9LACO</name>
<dbReference type="Pfam" id="PF12974">
    <property type="entry name" value="Phosphonate-bd"/>
    <property type="match status" value="1"/>
</dbReference>
<dbReference type="PROSITE" id="PS51257">
    <property type="entry name" value="PROKAR_LIPOPROTEIN"/>
    <property type="match status" value="1"/>
</dbReference>
<dbReference type="RefSeq" id="WP_133363444.1">
    <property type="nucleotide sequence ID" value="NZ_CP037940.1"/>
</dbReference>
<dbReference type="Gene3D" id="3.40.190.10">
    <property type="entry name" value="Periplasmic binding protein-like II"/>
    <property type="match status" value="2"/>
</dbReference>
<dbReference type="AlphaFoldDB" id="A0A4P6YUK0"/>
<dbReference type="NCBIfam" id="TIGR01098">
    <property type="entry name" value="3A0109s03R"/>
    <property type="match status" value="1"/>
</dbReference>
<accession>A0A4P6YUK0</accession>